<comment type="caution">
    <text evidence="9">The sequence shown here is derived from an EMBL/GenBank/DDBJ whole genome shotgun (WGS) entry which is preliminary data.</text>
</comment>
<evidence type="ECO:0000259" key="8">
    <source>
        <dbReference type="PROSITE" id="PS51007"/>
    </source>
</evidence>
<sequence>MYRRYSVVSSLGEGGPRRPSRNWIVAGVLSLAFGAQTAAVQADDRDIALKLLGKHVFFDTSLSSSGEMGCVTCHTPETGGTGGDSNVNLTQVAITGADPATVGRRKPPSNTYASFVEPFLPCDLGGPNNPPGVEQYCGGNFWDGRALGRPNIEGFPGAAPHIGEEVFHDIENPVVLGYAKYIGATTDQAINPIPNTVEQNMPRDQVCLTVQSSDYAWLYELAWDTPLNCSNVIAYNGERHLDITFKRLMMSVGAYQHSKDINSFTSKRDLAIRAELACIDSDFRDYWNPSVCTDVQTLQASNPDKEYGKFPLVLFTDQENLGHDLFYNVDLPFSPRESRDDIPAAQCAFCHSDNPDTDDGSELLQTYMDQAYHNIGTPPNPEVPLNGGILDGGMSETTAIHRPGFFRTPTIRNIDKRPNRQFVKAYTHNGFFKSMKSIVHFYNTSQVKDRCEDVLPAETVLTEAVALANDCWPRADVPATQSPPFLVGALGMTDAQEDAIVAYLQTLTDLHSADEPELLKPQPSASASMFMDMRLYETICDLAEAEEEPVIPFRFPRGRSSCMSIDDAARRLDEDEWVSEE</sequence>
<keyword evidence="5" id="KW-0560">Oxidoreductase</keyword>
<keyword evidence="3 7" id="KW-0479">Metal-binding</keyword>
<name>A0ABX4HZS6_9GAMM</name>
<evidence type="ECO:0000256" key="6">
    <source>
        <dbReference type="ARBA" id="ARBA00023004"/>
    </source>
</evidence>
<evidence type="ECO:0000256" key="4">
    <source>
        <dbReference type="ARBA" id="ARBA00022729"/>
    </source>
</evidence>
<dbReference type="SUPFAM" id="SSF46626">
    <property type="entry name" value="Cytochrome c"/>
    <property type="match status" value="2"/>
</dbReference>
<evidence type="ECO:0000256" key="5">
    <source>
        <dbReference type="ARBA" id="ARBA00023002"/>
    </source>
</evidence>
<accession>A0ABX4HZS6</accession>
<feature type="domain" description="Cytochrome c" evidence="8">
    <location>
        <begin position="317"/>
        <end position="508"/>
    </location>
</feature>
<evidence type="ECO:0000313" key="9">
    <source>
        <dbReference type="EMBL" id="PCO05632.1"/>
    </source>
</evidence>
<evidence type="ECO:0000313" key="10">
    <source>
        <dbReference type="Proteomes" id="UP000218427"/>
    </source>
</evidence>
<dbReference type="Proteomes" id="UP000218427">
    <property type="component" value="Unassembled WGS sequence"/>
</dbReference>
<evidence type="ECO:0000256" key="3">
    <source>
        <dbReference type="ARBA" id="ARBA00022723"/>
    </source>
</evidence>
<dbReference type="InterPro" id="IPR009056">
    <property type="entry name" value="Cyt_c-like_dom"/>
</dbReference>
<gene>
    <name evidence="9" type="ORF">AWR36_006335</name>
</gene>
<comment type="subcellular location">
    <subcellularLocation>
        <location evidence="1">Cell envelope</location>
    </subcellularLocation>
</comment>
<keyword evidence="2 7" id="KW-0349">Heme</keyword>
<dbReference type="EMBL" id="LRFG02000002">
    <property type="protein sequence ID" value="PCO05632.1"/>
    <property type="molecule type" value="Genomic_DNA"/>
</dbReference>
<dbReference type="PROSITE" id="PS51007">
    <property type="entry name" value="CYTC"/>
    <property type="match status" value="1"/>
</dbReference>
<keyword evidence="4" id="KW-0732">Signal</keyword>
<proteinExistence type="predicted"/>
<evidence type="ECO:0000256" key="2">
    <source>
        <dbReference type="ARBA" id="ARBA00022617"/>
    </source>
</evidence>
<dbReference type="InterPro" id="IPR004852">
    <property type="entry name" value="Di-haem_cyt_c_peroxidsae"/>
</dbReference>
<dbReference type="Pfam" id="PF03150">
    <property type="entry name" value="CCP_MauG"/>
    <property type="match status" value="1"/>
</dbReference>
<dbReference type="InterPro" id="IPR051395">
    <property type="entry name" value="Cytochrome_c_Peroxidase/MauG"/>
</dbReference>
<reference evidence="9" key="1">
    <citation type="submission" date="2017-08" db="EMBL/GenBank/DDBJ databases">
        <title>Microbulbifer marisrubri sp. nov., a halophilic alphaproteobacterium isolated from marine sediment of the Yellow Sea, China.</title>
        <authorList>
            <person name="Zhang G."/>
            <person name="Xiong Q."/>
        </authorList>
    </citation>
    <scope>NUCLEOTIDE SEQUENCE [LARGE SCALE GENOMIC DNA]</scope>
    <source>
        <strain evidence="9">WRN-8</strain>
    </source>
</reference>
<protein>
    <recommendedName>
        <fullName evidence="8">Cytochrome c domain-containing protein</fullName>
    </recommendedName>
</protein>
<organism evidence="9 10">
    <name type="scientific">Microbulbifer flavimaris</name>
    <dbReference type="NCBI Taxonomy" id="1781068"/>
    <lineage>
        <taxon>Bacteria</taxon>
        <taxon>Pseudomonadati</taxon>
        <taxon>Pseudomonadota</taxon>
        <taxon>Gammaproteobacteria</taxon>
        <taxon>Cellvibrionales</taxon>
        <taxon>Microbulbiferaceae</taxon>
        <taxon>Microbulbifer</taxon>
    </lineage>
</organism>
<keyword evidence="10" id="KW-1185">Reference proteome</keyword>
<keyword evidence="6 7" id="KW-0408">Iron</keyword>
<dbReference type="PANTHER" id="PTHR30600">
    <property type="entry name" value="CYTOCHROME C PEROXIDASE-RELATED"/>
    <property type="match status" value="1"/>
</dbReference>
<dbReference type="Gene3D" id="1.10.760.10">
    <property type="entry name" value="Cytochrome c-like domain"/>
    <property type="match status" value="2"/>
</dbReference>
<evidence type="ECO:0000256" key="7">
    <source>
        <dbReference type="PROSITE-ProRule" id="PRU00433"/>
    </source>
</evidence>
<dbReference type="InterPro" id="IPR036909">
    <property type="entry name" value="Cyt_c-like_dom_sf"/>
</dbReference>
<evidence type="ECO:0000256" key="1">
    <source>
        <dbReference type="ARBA" id="ARBA00004196"/>
    </source>
</evidence>
<dbReference type="PANTHER" id="PTHR30600:SF10">
    <property type="entry name" value="BLL6722 PROTEIN"/>
    <property type="match status" value="1"/>
</dbReference>